<dbReference type="Proteomes" id="UP000185608">
    <property type="component" value="Chromosome"/>
</dbReference>
<dbReference type="GO" id="GO:0008253">
    <property type="term" value="F:5'-nucleotidase activity"/>
    <property type="evidence" value="ECO:0007669"/>
    <property type="project" value="UniProtKB-UniRule"/>
</dbReference>
<dbReference type="NCBIfam" id="TIGR00087">
    <property type="entry name" value="surE"/>
    <property type="match status" value="1"/>
</dbReference>
<dbReference type="Proteomes" id="UP000186165">
    <property type="component" value="Chromosome"/>
</dbReference>
<comment type="catalytic activity">
    <reaction evidence="4">
        <text>a ribonucleoside 5'-phosphate + H2O = a ribonucleoside + phosphate</text>
        <dbReference type="Rhea" id="RHEA:12484"/>
        <dbReference type="ChEBI" id="CHEBI:15377"/>
        <dbReference type="ChEBI" id="CHEBI:18254"/>
        <dbReference type="ChEBI" id="CHEBI:43474"/>
        <dbReference type="ChEBI" id="CHEBI:58043"/>
        <dbReference type="EC" id="3.1.3.5"/>
    </reaction>
</comment>
<dbReference type="GO" id="GO:0046872">
    <property type="term" value="F:metal ion binding"/>
    <property type="evidence" value="ECO:0007669"/>
    <property type="project" value="UniProtKB-UniRule"/>
</dbReference>
<comment type="cofactor">
    <cofactor evidence="4">
        <name>a divalent metal cation</name>
        <dbReference type="ChEBI" id="CHEBI:60240"/>
    </cofactor>
    <text evidence="4">Binds 1 divalent metal cation per subunit.</text>
</comment>
<keyword evidence="9" id="KW-1185">Reference proteome</keyword>
<dbReference type="KEGG" id="hhsr:HSR6_0755"/>
<name>A0A1D8S3I8_9EURY</name>
<feature type="binding site" evidence="4">
    <location>
        <position position="12"/>
    </location>
    <ligand>
        <name>a divalent metal cation</name>
        <dbReference type="ChEBI" id="CHEBI:60240"/>
    </ligand>
</feature>
<organism evidence="6 8">
    <name type="scientific">Halodesulfurarchaeum formicicum</name>
    <dbReference type="NCBI Taxonomy" id="1873524"/>
    <lineage>
        <taxon>Archaea</taxon>
        <taxon>Methanobacteriati</taxon>
        <taxon>Methanobacteriota</taxon>
        <taxon>Stenosarchaea group</taxon>
        <taxon>Halobacteria</taxon>
        <taxon>Halobacteriales</taxon>
        <taxon>Halobacteriaceae</taxon>
        <taxon>Halodesulfurarchaeum</taxon>
    </lineage>
</organism>
<dbReference type="Gene3D" id="3.40.1210.10">
    <property type="entry name" value="Survival protein SurE-like phosphatase/nucleotidase"/>
    <property type="match status" value="1"/>
</dbReference>
<dbReference type="PANTHER" id="PTHR30457">
    <property type="entry name" value="5'-NUCLEOTIDASE SURE"/>
    <property type="match status" value="1"/>
</dbReference>
<keyword evidence="2 4" id="KW-0479">Metal-binding</keyword>
<evidence type="ECO:0000256" key="3">
    <source>
        <dbReference type="ARBA" id="ARBA00022801"/>
    </source>
</evidence>
<reference evidence="6 8" key="1">
    <citation type="submission" date="2016-06" db="EMBL/GenBank/DDBJ databases">
        <title>Discovery of anaerobic lithoheterotrophic haloarchaeon capable of sulfur respiration by hydrogen and formate.</title>
        <authorList>
            <person name="Sorokin D.Y."/>
            <person name="Kublanov I.V."/>
            <person name="Roman P."/>
            <person name="Sinninghe Damste J.S."/>
            <person name="Golyshin P.N."/>
            <person name="Rojo D."/>
            <person name="Ciordia S."/>
            <person name="Mena Md.C."/>
            <person name="Ferrer M."/>
            <person name="Smedile F."/>
            <person name="Messina E."/>
            <person name="La Cono V."/>
            <person name="Yakimov M.M."/>
        </authorList>
    </citation>
    <scope>NUCLEOTIDE SEQUENCE [LARGE SCALE GENOMIC DNA]</scope>
    <source>
        <strain evidence="6 8">HTSR1</strain>
    </source>
</reference>
<feature type="domain" description="Survival protein SurE-like phosphatase/nucleotidase" evidence="5">
    <location>
        <begin position="7"/>
        <end position="189"/>
    </location>
</feature>
<evidence type="ECO:0000256" key="4">
    <source>
        <dbReference type="HAMAP-Rule" id="MF_00060"/>
    </source>
</evidence>
<accession>A0A1J1AAP6</accession>
<dbReference type="EMBL" id="CP016070">
    <property type="protein sequence ID" value="AOW79919.1"/>
    <property type="molecule type" value="Genomic_DNA"/>
</dbReference>
<accession>A0A1D8S3I8</accession>
<evidence type="ECO:0000313" key="6">
    <source>
        <dbReference type="EMBL" id="AOW79919.1"/>
    </source>
</evidence>
<dbReference type="PATRIC" id="fig|1855411.3.peg.728"/>
<dbReference type="EC" id="3.1.3.5" evidence="4"/>
<reference evidence="7" key="3">
    <citation type="journal article" date="2017" name="ISME J.">
        <title>Discovery of anaerobic lithoheterotrophic haloarchaea, ubiquitous in hypersaline habitats.</title>
        <authorList>
            <person name="Sorokin D.Y."/>
            <person name="Messina E."/>
            <person name="Smedile F."/>
            <person name="Roman P."/>
            <person name="Damste J.S.S."/>
            <person name="Ciordia S."/>
            <person name="Mena M.C."/>
            <person name="Ferrer M."/>
            <person name="Golyshin P.N."/>
            <person name="Kublanov I.V."/>
            <person name="Samarov N.I."/>
            <person name="Toshchakov S.V."/>
            <person name="La Cono V."/>
            <person name="Yakimov M.M."/>
        </authorList>
    </citation>
    <scope>NUCLEOTIDE SEQUENCE</scope>
    <source>
        <strain evidence="7">HSR6</strain>
    </source>
</reference>
<evidence type="ECO:0000313" key="7">
    <source>
        <dbReference type="EMBL" id="APE95212.1"/>
    </source>
</evidence>
<feature type="binding site" evidence="4">
    <location>
        <position position="43"/>
    </location>
    <ligand>
        <name>a divalent metal cation</name>
        <dbReference type="ChEBI" id="CHEBI:60240"/>
    </ligand>
</feature>
<keyword evidence="4" id="KW-0963">Cytoplasm</keyword>
<dbReference type="GO" id="GO:0000166">
    <property type="term" value="F:nucleotide binding"/>
    <property type="evidence" value="ECO:0007669"/>
    <property type="project" value="UniProtKB-KW"/>
</dbReference>
<dbReference type="PANTHER" id="PTHR30457:SF0">
    <property type="entry name" value="PHOSPHATASE, PUTATIVE (AFU_ORTHOLOGUE AFUA_4G01070)-RELATED"/>
    <property type="match status" value="1"/>
</dbReference>
<evidence type="ECO:0000256" key="1">
    <source>
        <dbReference type="ARBA" id="ARBA00011062"/>
    </source>
</evidence>
<evidence type="ECO:0000313" key="8">
    <source>
        <dbReference type="Proteomes" id="UP000185608"/>
    </source>
</evidence>
<comment type="subcellular location">
    <subcellularLocation>
        <location evidence="4">Cytoplasm</location>
    </subcellularLocation>
</comment>
<protein>
    <recommendedName>
        <fullName evidence="4">5'-nucleotidase SurE</fullName>
        <ecNumber evidence="4">3.1.3.5</ecNumber>
    </recommendedName>
    <alternativeName>
        <fullName evidence="4">Nucleoside 5'-monophosphate phosphohydrolase</fullName>
    </alternativeName>
</protein>
<dbReference type="STRING" id="1873524.HSR6_0755"/>
<keyword evidence="4" id="KW-0547">Nucleotide-binding</keyword>
<evidence type="ECO:0000256" key="2">
    <source>
        <dbReference type="ARBA" id="ARBA00022723"/>
    </source>
</evidence>
<evidence type="ECO:0000313" key="9">
    <source>
        <dbReference type="Proteomes" id="UP000186165"/>
    </source>
</evidence>
<sequence length="256" mass="27385">MSGSLDILVTNDDGIESPGIRALAQELSTVGEVTVVAPADNKSAVGRASSREVRVRETDLGYAIEGTPVDCVVAGIGSLAPYPDVVVAGINKGANLGMYVLGRSGTVSAAVEAAFFDVPSIATSLYLPDEKWKRTLDIEAYDHAARATRHLVENAVGSGVFEEADYLNLNAPDPDVEPQGMRVTRPSRAYDMTAERDGEWVSLKDRMWQRMETQSLADGADTDRRAVVEGQISVSPLTAPHTPEGYGKLEDLVASY</sequence>
<keyword evidence="3 4" id="KW-0378">Hydrolase</keyword>
<dbReference type="EMBL" id="CP016804">
    <property type="protein sequence ID" value="APE95212.1"/>
    <property type="molecule type" value="Genomic_DNA"/>
</dbReference>
<dbReference type="InterPro" id="IPR036523">
    <property type="entry name" value="SurE-like_sf"/>
</dbReference>
<dbReference type="GeneID" id="30417276"/>
<feature type="binding site" evidence="4">
    <location>
        <position position="13"/>
    </location>
    <ligand>
        <name>a divalent metal cation</name>
        <dbReference type="ChEBI" id="CHEBI:60240"/>
    </ligand>
</feature>
<dbReference type="Pfam" id="PF01975">
    <property type="entry name" value="SurE"/>
    <property type="match status" value="1"/>
</dbReference>
<evidence type="ECO:0000259" key="5">
    <source>
        <dbReference type="Pfam" id="PF01975"/>
    </source>
</evidence>
<dbReference type="GO" id="GO:0005737">
    <property type="term" value="C:cytoplasm"/>
    <property type="evidence" value="ECO:0007669"/>
    <property type="project" value="UniProtKB-SubCell"/>
</dbReference>
<dbReference type="InterPro" id="IPR002828">
    <property type="entry name" value="SurE-like_Pase/nucleotidase"/>
</dbReference>
<dbReference type="AlphaFoldDB" id="A0A1D8S3I8"/>
<dbReference type="SUPFAM" id="SSF64167">
    <property type="entry name" value="SurE-like"/>
    <property type="match status" value="1"/>
</dbReference>
<dbReference type="InterPro" id="IPR030048">
    <property type="entry name" value="SurE"/>
</dbReference>
<reference evidence="9" key="2">
    <citation type="submission" date="2016-08" db="EMBL/GenBank/DDBJ databases">
        <title>Discovery of first anaerobic lithoheterotrophic haloarchae widely represented in hypersaline habitats.</title>
        <authorList>
            <person name="Sorokin D.Y."/>
            <person name="Kublanov I.V."/>
            <person name="Roman P."/>
            <person name="Sinninghe Damste J.S."/>
            <person name="Golyshin P.N."/>
            <person name="Rojo D."/>
            <person name="Ciordia S."/>
            <person name="Mena Md.C."/>
            <person name="Ferrer M."/>
            <person name="Smedile F."/>
            <person name="Messina E."/>
            <person name="La Cono V."/>
            <person name="Yakimov M.M."/>
        </authorList>
    </citation>
    <scope>NUCLEOTIDE SEQUENCE [LARGE SCALE GENOMIC DNA]</scope>
    <source>
        <strain evidence="9">HSR6</strain>
    </source>
</reference>
<feature type="binding site" evidence="4">
    <location>
        <position position="91"/>
    </location>
    <ligand>
        <name>a divalent metal cation</name>
        <dbReference type="ChEBI" id="CHEBI:60240"/>
    </ligand>
</feature>
<dbReference type="KEGG" id="halh:HTSR_0729"/>
<comment type="function">
    <text evidence="4">Nucleotidase that shows phosphatase activity on nucleoside 5'-monophosphates.</text>
</comment>
<gene>
    <name evidence="6" type="primary">surE2</name>
    <name evidence="4" type="synonym">surE</name>
    <name evidence="7" type="ORF">HSR6_0755</name>
    <name evidence="6" type="ORF">HTSR_0729</name>
</gene>
<dbReference type="OrthoDB" id="26873at2157"/>
<comment type="similarity">
    <text evidence="1 4">Belongs to the SurE nucleotidase family.</text>
</comment>
<dbReference type="HAMAP" id="MF_00060">
    <property type="entry name" value="SurE"/>
    <property type="match status" value="1"/>
</dbReference>
<dbReference type="RefSeq" id="WP_070364655.1">
    <property type="nucleotide sequence ID" value="NZ_CP016070.1"/>
</dbReference>
<proteinExistence type="inferred from homology"/>